<dbReference type="PANTHER" id="PTHR43986:SF1">
    <property type="entry name" value="ELONGATION FACTOR 1-GAMMA"/>
    <property type="match status" value="1"/>
</dbReference>
<accession>A0A7S3QBZ6</accession>
<dbReference type="InterPro" id="IPR004045">
    <property type="entry name" value="Glutathione_S-Trfase_N"/>
</dbReference>
<feature type="domain" description="GST C-terminal" evidence="3">
    <location>
        <begin position="88"/>
        <end position="219"/>
    </location>
</feature>
<evidence type="ECO:0000313" key="4">
    <source>
        <dbReference type="EMBL" id="CAE0472617.1"/>
    </source>
</evidence>
<dbReference type="CDD" id="cd03181">
    <property type="entry name" value="GST_C_EF1Bgamma_like"/>
    <property type="match status" value="1"/>
</dbReference>
<evidence type="ECO:0000259" key="2">
    <source>
        <dbReference type="PROSITE" id="PS50404"/>
    </source>
</evidence>
<comment type="similarity">
    <text evidence="1">Belongs to the GST superfamily.</text>
</comment>
<reference evidence="4" key="1">
    <citation type="submission" date="2021-01" db="EMBL/GenBank/DDBJ databases">
        <authorList>
            <person name="Corre E."/>
            <person name="Pelletier E."/>
            <person name="Niang G."/>
            <person name="Scheremetjew M."/>
            <person name="Finn R."/>
            <person name="Kale V."/>
            <person name="Holt S."/>
            <person name="Cochrane G."/>
            <person name="Meng A."/>
            <person name="Brown T."/>
            <person name="Cohen L."/>
        </authorList>
    </citation>
    <scope>NUCLEOTIDE SEQUENCE</scope>
    <source>
        <strain evidence="4">MM31A-1</strain>
    </source>
</reference>
<dbReference type="PROSITE" id="PS50404">
    <property type="entry name" value="GST_NTER"/>
    <property type="match status" value="1"/>
</dbReference>
<dbReference type="SUPFAM" id="SSF52833">
    <property type="entry name" value="Thioredoxin-like"/>
    <property type="match status" value="1"/>
</dbReference>
<dbReference type="InterPro" id="IPR004046">
    <property type="entry name" value="GST_C"/>
</dbReference>
<proteinExistence type="inferred from homology"/>
<dbReference type="InterPro" id="IPR036249">
    <property type="entry name" value="Thioredoxin-like_sf"/>
</dbReference>
<dbReference type="GO" id="GO:0005737">
    <property type="term" value="C:cytoplasm"/>
    <property type="evidence" value="ECO:0007669"/>
    <property type="project" value="TreeGrafter"/>
</dbReference>
<dbReference type="Gene3D" id="3.40.30.10">
    <property type="entry name" value="Glutaredoxin"/>
    <property type="match status" value="1"/>
</dbReference>
<dbReference type="FunFam" id="1.20.1050.10:FF:000006">
    <property type="entry name" value="Elongation factor 1 gamma"/>
    <property type="match status" value="1"/>
</dbReference>
<name>A0A7S3QBZ6_9STRA</name>
<gene>
    <name evidence="4" type="ORF">CDEB00056_LOCUS17470</name>
</gene>
<evidence type="ECO:0008006" key="5">
    <source>
        <dbReference type="Google" id="ProtNLM"/>
    </source>
</evidence>
<dbReference type="CDD" id="cd03044">
    <property type="entry name" value="GST_N_EF1Bgamma"/>
    <property type="match status" value="1"/>
</dbReference>
<dbReference type="InterPro" id="IPR010987">
    <property type="entry name" value="Glutathione-S-Trfase_C-like"/>
</dbReference>
<dbReference type="Gene3D" id="1.20.1050.10">
    <property type="match status" value="1"/>
</dbReference>
<evidence type="ECO:0000259" key="3">
    <source>
        <dbReference type="PROSITE" id="PS50405"/>
    </source>
</evidence>
<dbReference type="SFLD" id="SFLDG00358">
    <property type="entry name" value="Main_(cytGST)"/>
    <property type="match status" value="1"/>
</dbReference>
<dbReference type="EMBL" id="HBIO01022738">
    <property type="protein sequence ID" value="CAE0472617.1"/>
    <property type="molecule type" value="Transcribed_RNA"/>
</dbReference>
<organism evidence="4">
    <name type="scientific">Chaetoceros debilis</name>
    <dbReference type="NCBI Taxonomy" id="122233"/>
    <lineage>
        <taxon>Eukaryota</taxon>
        <taxon>Sar</taxon>
        <taxon>Stramenopiles</taxon>
        <taxon>Ochrophyta</taxon>
        <taxon>Bacillariophyta</taxon>
        <taxon>Coscinodiscophyceae</taxon>
        <taxon>Chaetocerotophycidae</taxon>
        <taxon>Chaetocerotales</taxon>
        <taxon>Chaetocerotaceae</taxon>
        <taxon>Chaetoceros</taxon>
    </lineage>
</organism>
<dbReference type="Pfam" id="PF00043">
    <property type="entry name" value="GST_C"/>
    <property type="match status" value="1"/>
</dbReference>
<dbReference type="InterPro" id="IPR040079">
    <property type="entry name" value="Glutathione_S-Trfase"/>
</dbReference>
<dbReference type="GO" id="GO:0005634">
    <property type="term" value="C:nucleus"/>
    <property type="evidence" value="ECO:0007669"/>
    <property type="project" value="TreeGrafter"/>
</dbReference>
<dbReference type="PROSITE" id="PS50405">
    <property type="entry name" value="GST_CTER"/>
    <property type="match status" value="1"/>
</dbReference>
<dbReference type="SUPFAM" id="SSF47616">
    <property type="entry name" value="GST C-terminal domain-like"/>
    <property type="match status" value="1"/>
</dbReference>
<dbReference type="AlphaFoldDB" id="A0A7S3QBZ6"/>
<dbReference type="InterPro" id="IPR036282">
    <property type="entry name" value="Glutathione-S-Trfase_C_sf"/>
</dbReference>
<dbReference type="GO" id="GO:0006414">
    <property type="term" value="P:translational elongation"/>
    <property type="evidence" value="ECO:0007669"/>
    <property type="project" value="TreeGrafter"/>
</dbReference>
<dbReference type="Pfam" id="PF02798">
    <property type="entry name" value="GST_N"/>
    <property type="match status" value="1"/>
</dbReference>
<sequence length="219" mass="24022">MSSSYTLHTPAGSFRAFKILIAAEYNGIDIDIPEFDINAATQLSPTGKAPVLETPSNNNGNGPVLFESNAIARYIATLRNDTALTGNGFVEAALVDQWCDFCAHQLELPACVWFYPVAGYMPFQKAAYDKAKGDFSAALSVLNTALEGKTYLVNDDKITLADITVASALVYPFKLVCDGKYLKKYKNVTRWFKDCVSQDEFKSVIGEVTMCKKELKAAQ</sequence>
<dbReference type="SFLD" id="SFLDS00019">
    <property type="entry name" value="Glutathione_Transferase_(cytos"/>
    <property type="match status" value="1"/>
</dbReference>
<protein>
    <recommendedName>
        <fullName evidence="5">Glutathione transferase</fullName>
    </recommendedName>
</protein>
<feature type="domain" description="GST N-terminal" evidence="2">
    <location>
        <begin position="3"/>
        <end position="83"/>
    </location>
</feature>
<dbReference type="InterPro" id="IPR050802">
    <property type="entry name" value="EF-GSTs"/>
</dbReference>
<dbReference type="PANTHER" id="PTHR43986">
    <property type="entry name" value="ELONGATION FACTOR 1-GAMMA"/>
    <property type="match status" value="1"/>
</dbReference>
<evidence type="ECO:0000256" key="1">
    <source>
        <dbReference type="RuleBase" id="RU003494"/>
    </source>
</evidence>